<accession>A0A2I2G3B9</accession>
<evidence type="ECO:0000256" key="11">
    <source>
        <dbReference type="ARBA" id="ARBA00055588"/>
    </source>
</evidence>
<dbReference type="GeneID" id="36554665"/>
<evidence type="ECO:0000256" key="2">
    <source>
        <dbReference type="ARBA" id="ARBA00004613"/>
    </source>
</evidence>
<name>A0A2I2G3B9_9EURO</name>
<evidence type="ECO:0000256" key="5">
    <source>
        <dbReference type="ARBA" id="ARBA00022525"/>
    </source>
</evidence>
<dbReference type="Proteomes" id="UP000234275">
    <property type="component" value="Unassembled WGS sequence"/>
</dbReference>
<keyword evidence="6" id="KW-0929">Antimicrobial</keyword>
<dbReference type="GO" id="GO:0016998">
    <property type="term" value="P:cell wall macromolecule catabolic process"/>
    <property type="evidence" value="ECO:0007669"/>
    <property type="project" value="InterPro"/>
</dbReference>
<keyword evidence="9" id="KW-1015">Disulfide bond</keyword>
<evidence type="ECO:0000256" key="6">
    <source>
        <dbReference type="ARBA" id="ARBA00022529"/>
    </source>
</evidence>
<dbReference type="GO" id="GO:0003796">
    <property type="term" value="F:lysozyme activity"/>
    <property type="evidence" value="ECO:0007669"/>
    <property type="project" value="UniProtKB-EC"/>
</dbReference>
<evidence type="ECO:0000256" key="12">
    <source>
        <dbReference type="ARBA" id="ARBA00073159"/>
    </source>
</evidence>
<proteinExistence type="inferred from homology"/>
<dbReference type="AlphaFoldDB" id="A0A2I2G3B9"/>
<evidence type="ECO:0000256" key="1">
    <source>
        <dbReference type="ARBA" id="ARBA00000632"/>
    </source>
</evidence>
<dbReference type="InterPro" id="IPR018077">
    <property type="entry name" value="Glyco_hydro_fam25_subgr"/>
</dbReference>
<dbReference type="InterPro" id="IPR002053">
    <property type="entry name" value="Glyco_hydro_25"/>
</dbReference>
<evidence type="ECO:0000256" key="8">
    <source>
        <dbReference type="ARBA" id="ARBA00022801"/>
    </source>
</evidence>
<dbReference type="Pfam" id="PF01183">
    <property type="entry name" value="Glyco_hydro_25"/>
    <property type="match status" value="1"/>
</dbReference>
<dbReference type="PROSITE" id="PS51904">
    <property type="entry name" value="GLYCOSYL_HYDROL_F25_2"/>
    <property type="match status" value="1"/>
</dbReference>
<comment type="similarity">
    <text evidence="3">Belongs to the glycosyl hydrolase 25 family.</text>
</comment>
<dbReference type="FunFam" id="3.20.20.80:FF:000060">
    <property type="entry name" value="Lysozyme M1"/>
    <property type="match status" value="1"/>
</dbReference>
<keyword evidence="14" id="KW-0732">Signal</keyword>
<feature type="chain" id="PRO_5014111476" description="N,O-diacetylmuramidase" evidence="14">
    <location>
        <begin position="19"/>
        <end position="238"/>
    </location>
</feature>
<evidence type="ECO:0000313" key="16">
    <source>
        <dbReference type="Proteomes" id="UP000234275"/>
    </source>
</evidence>
<evidence type="ECO:0000256" key="14">
    <source>
        <dbReference type="SAM" id="SignalP"/>
    </source>
</evidence>
<keyword evidence="5" id="KW-0964">Secreted</keyword>
<feature type="signal peptide" evidence="14">
    <location>
        <begin position="1"/>
        <end position="18"/>
    </location>
</feature>
<dbReference type="GO" id="GO:0031640">
    <property type="term" value="P:killing of cells of another organism"/>
    <property type="evidence" value="ECO:0007669"/>
    <property type="project" value="UniProtKB-KW"/>
</dbReference>
<dbReference type="GO" id="GO:0016052">
    <property type="term" value="P:carbohydrate catabolic process"/>
    <property type="evidence" value="ECO:0007669"/>
    <property type="project" value="TreeGrafter"/>
</dbReference>
<reference evidence="15 16" key="1">
    <citation type="submission" date="2016-12" db="EMBL/GenBank/DDBJ databases">
        <title>The genomes of Aspergillus section Nigri reveals drivers in fungal speciation.</title>
        <authorList>
            <consortium name="DOE Joint Genome Institute"/>
            <person name="Vesth T.C."/>
            <person name="Nybo J."/>
            <person name="Theobald S."/>
            <person name="Brandl J."/>
            <person name="Frisvad J.C."/>
            <person name="Nielsen K.F."/>
            <person name="Lyhne E.K."/>
            <person name="Kogle M.E."/>
            <person name="Kuo A."/>
            <person name="Riley R."/>
            <person name="Clum A."/>
            <person name="Nolan M."/>
            <person name="Lipzen A."/>
            <person name="Salamov A."/>
            <person name="Henrissat B."/>
            <person name="Wiebenga A."/>
            <person name="De Vries R.P."/>
            <person name="Grigoriev I.V."/>
            <person name="Mortensen U.H."/>
            <person name="Andersen M.R."/>
            <person name="Baker S.E."/>
        </authorList>
    </citation>
    <scope>NUCLEOTIDE SEQUENCE [LARGE SCALE GENOMIC DNA]</scope>
    <source>
        <strain evidence="15 16">IBT 23096</strain>
    </source>
</reference>
<dbReference type="InterPro" id="IPR017853">
    <property type="entry name" value="GH"/>
</dbReference>
<comment type="catalytic activity">
    <reaction evidence="1">
        <text>Hydrolysis of (1-&gt;4)-beta-linkages between N-acetylmuramic acid and N-acetyl-D-glucosamine residues in a peptidoglycan and between N-acetyl-D-glucosamine residues in chitodextrins.</text>
        <dbReference type="EC" id="3.2.1.17"/>
    </reaction>
</comment>
<dbReference type="GO" id="GO:0009253">
    <property type="term" value="P:peptidoglycan catabolic process"/>
    <property type="evidence" value="ECO:0007669"/>
    <property type="project" value="InterPro"/>
</dbReference>
<dbReference type="PANTHER" id="PTHR34135">
    <property type="entry name" value="LYSOZYME"/>
    <property type="match status" value="1"/>
</dbReference>
<dbReference type="SUPFAM" id="SSF51445">
    <property type="entry name" value="(Trans)glycosidases"/>
    <property type="match status" value="1"/>
</dbReference>
<evidence type="ECO:0000256" key="13">
    <source>
        <dbReference type="ARBA" id="ARBA00075474"/>
    </source>
</evidence>
<dbReference type="PANTHER" id="PTHR34135:SF2">
    <property type="entry name" value="LYSOZYME"/>
    <property type="match status" value="1"/>
</dbReference>
<evidence type="ECO:0000256" key="4">
    <source>
        <dbReference type="ARBA" id="ARBA00012732"/>
    </source>
</evidence>
<dbReference type="VEuPathDB" id="FungiDB:P170DRAFT_413266"/>
<keyword evidence="16" id="KW-1185">Reference proteome</keyword>
<evidence type="ECO:0000313" key="15">
    <source>
        <dbReference type="EMBL" id="PLB47374.1"/>
    </source>
</evidence>
<evidence type="ECO:0000256" key="3">
    <source>
        <dbReference type="ARBA" id="ARBA00010646"/>
    </source>
</evidence>
<dbReference type="Gene3D" id="3.20.20.80">
    <property type="entry name" value="Glycosidases"/>
    <property type="match status" value="1"/>
</dbReference>
<protein>
    <recommendedName>
        <fullName evidence="12">N,O-diacetylmuramidase</fullName>
        <ecNumber evidence="4">3.2.1.17</ecNumber>
    </recommendedName>
    <alternativeName>
        <fullName evidence="13">Lysozyme CH</fullName>
    </alternativeName>
</protein>
<dbReference type="GO" id="GO:0005576">
    <property type="term" value="C:extracellular region"/>
    <property type="evidence" value="ECO:0007669"/>
    <property type="project" value="UniProtKB-SubCell"/>
</dbReference>
<keyword evidence="8" id="KW-0378">Hydrolase</keyword>
<keyword evidence="10" id="KW-0326">Glycosidase</keyword>
<dbReference type="GO" id="GO:0042742">
    <property type="term" value="P:defense response to bacterium"/>
    <property type="evidence" value="ECO:0007669"/>
    <property type="project" value="UniProtKB-KW"/>
</dbReference>
<evidence type="ECO:0000256" key="7">
    <source>
        <dbReference type="ARBA" id="ARBA00022638"/>
    </source>
</evidence>
<dbReference type="RefSeq" id="XP_024702676.1">
    <property type="nucleotide sequence ID" value="XM_024846966.1"/>
</dbReference>
<dbReference type="OrthoDB" id="6590422at2759"/>
<organism evidence="15 16">
    <name type="scientific">Aspergillus steynii IBT 23096</name>
    <dbReference type="NCBI Taxonomy" id="1392250"/>
    <lineage>
        <taxon>Eukaryota</taxon>
        <taxon>Fungi</taxon>
        <taxon>Dikarya</taxon>
        <taxon>Ascomycota</taxon>
        <taxon>Pezizomycotina</taxon>
        <taxon>Eurotiomycetes</taxon>
        <taxon>Eurotiomycetidae</taxon>
        <taxon>Eurotiales</taxon>
        <taxon>Aspergillaceae</taxon>
        <taxon>Aspergillus</taxon>
        <taxon>Aspergillus subgen. Circumdati</taxon>
    </lineage>
</organism>
<dbReference type="EC" id="3.2.1.17" evidence="4"/>
<keyword evidence="7" id="KW-0081">Bacteriolytic enzyme</keyword>
<comment type="subcellular location">
    <subcellularLocation>
        <location evidence="2">Secreted</location>
    </subcellularLocation>
</comment>
<dbReference type="EMBL" id="MSFO01000006">
    <property type="protein sequence ID" value="PLB47374.1"/>
    <property type="molecule type" value="Genomic_DNA"/>
</dbReference>
<comment type="function">
    <text evidence="11">This enzyme has both lysozyme (acetylmuramidase) and diacetylmuramidase activities.</text>
</comment>
<evidence type="ECO:0000256" key="9">
    <source>
        <dbReference type="ARBA" id="ARBA00023157"/>
    </source>
</evidence>
<evidence type="ECO:0000256" key="10">
    <source>
        <dbReference type="ARBA" id="ARBA00023295"/>
    </source>
</evidence>
<dbReference type="STRING" id="1392250.A0A2I2G3B9"/>
<gene>
    <name evidence="15" type="ORF">P170DRAFT_413266</name>
</gene>
<sequence>MKFSALTVAATLSGLAQASSSPKLVTRADTVQGFDISNHQSSVDFAAAYKDGARFVYIKSSEGTGFKDPLFSSHYQGASDANLLRGGYHFALPNKSSASAQVKYFIANGGGWSKDNITLPGMLDIEYNPYGATCYGLTHSAMVAWVKEFVETYRDEVGVYPLLYTNLDWWTQCTGNAGGFGDKTPLVLAAYSSSAPSSVPGDWPTYTIWQNSDSYKYGGDSDLFNGSEEQLLKIARAD</sequence>
<dbReference type="SMART" id="SM00641">
    <property type="entry name" value="Glyco_25"/>
    <property type="match status" value="1"/>
</dbReference>
<comment type="caution">
    <text evidence="15">The sequence shown here is derived from an EMBL/GenBank/DDBJ whole genome shotgun (WGS) entry which is preliminary data.</text>
</comment>